<keyword evidence="2" id="KW-1185">Reference proteome</keyword>
<dbReference type="Proteomes" id="UP000663942">
    <property type="component" value="Chromosome"/>
</dbReference>
<sequence>MTDHPSALVSVPVEPTQEMVDRAQEFWPDIRDMWAAMLAAAPAAPQAAGVGEEELIERGLRTIRAYDAVRYLRDALSATTARLTGYDWNADPEGLTKRQGDAFAAADKVFADLDAAVAAHPEIELPECQTCGGAGKIEETARTEGANQHSACVRTCDDCDGCGFAPDDEPEHLRAPSREPEGGAVDDGAFKIATDLHKAYEQLIYGLPKYLDAENLTDEENMIREAWVTLDVTAHRLAALVTREEAPTSHVSDRYKFDDEIAWLREAARYFSARDTQGEDRAHWANVYNAENARKLADRLAELSSNPCQLEAPAEAGEVECDGCDGDRCVYVGSLCNPSALPQAREDAQPVGWLRAADEEMVCAHLGVADAEDSYETAKKKLASLIQWNIAVATDPRVGGHPAPDALRVAVEASGFLLDRLKDLEQDVNERDFYGHVHPAAARLRLAIAALQAEQGAK</sequence>
<evidence type="ECO:0000313" key="2">
    <source>
        <dbReference type="Proteomes" id="UP000663942"/>
    </source>
</evidence>
<dbReference type="RefSeq" id="WP_207825009.1">
    <property type="nucleotide sequence ID" value="NZ_CP062006.1"/>
</dbReference>
<reference evidence="1 2" key="1">
    <citation type="submission" date="2020-09" db="EMBL/GenBank/DDBJ databases">
        <title>Brevundimonas sp. LVF1 isolated from an oligotrophic pond in Goettingen, Germany.</title>
        <authorList>
            <person name="Friedrich I."/>
            <person name="Klassen A."/>
            <person name="Neubauer H."/>
            <person name="Schneider D."/>
            <person name="Hertel R."/>
            <person name="Daniel R."/>
        </authorList>
    </citation>
    <scope>NUCLEOTIDE SEQUENCE [LARGE SCALE GENOMIC DNA]</scope>
    <source>
        <strain evidence="1 2">LVF1</strain>
    </source>
</reference>
<dbReference type="EMBL" id="CP062006">
    <property type="protein sequence ID" value="QTC88063.1"/>
    <property type="molecule type" value="Genomic_DNA"/>
</dbReference>
<name>A0ABX7SKQ1_9CAUL</name>
<evidence type="ECO:0000313" key="1">
    <source>
        <dbReference type="EMBL" id="QTC88063.1"/>
    </source>
</evidence>
<gene>
    <name evidence="1" type="ORF">IFE19_01255</name>
</gene>
<proteinExistence type="predicted"/>
<protein>
    <submittedName>
        <fullName evidence="1">Uncharacterized protein</fullName>
    </submittedName>
</protein>
<organism evidence="1 2">
    <name type="scientific">Brevundimonas pondensis</name>
    <dbReference type="NCBI Taxonomy" id="2774189"/>
    <lineage>
        <taxon>Bacteria</taxon>
        <taxon>Pseudomonadati</taxon>
        <taxon>Pseudomonadota</taxon>
        <taxon>Alphaproteobacteria</taxon>
        <taxon>Caulobacterales</taxon>
        <taxon>Caulobacteraceae</taxon>
        <taxon>Brevundimonas</taxon>
    </lineage>
</organism>
<accession>A0ABX7SKQ1</accession>